<sequence>MGGVGVFLGSGCRVAVVLRGRVCVVPLVSQLLGTFGPLSGVPPMVVHVSGWQLDLMFRWVLRTVNVCADRFASLAFVTGSSGSFSLEELALFVATMP</sequence>
<name>W9QEN3_9ROSA</name>
<reference evidence="2" key="1">
    <citation type="submission" date="2013-01" db="EMBL/GenBank/DDBJ databases">
        <title>Draft Genome Sequence of a Mulberry Tree, Morus notabilis C.K. Schneid.</title>
        <authorList>
            <person name="He N."/>
            <person name="Zhao S."/>
        </authorList>
    </citation>
    <scope>NUCLEOTIDE SEQUENCE</scope>
</reference>
<organism evidence="1 2">
    <name type="scientific">Morus notabilis</name>
    <dbReference type="NCBI Taxonomy" id="981085"/>
    <lineage>
        <taxon>Eukaryota</taxon>
        <taxon>Viridiplantae</taxon>
        <taxon>Streptophyta</taxon>
        <taxon>Embryophyta</taxon>
        <taxon>Tracheophyta</taxon>
        <taxon>Spermatophyta</taxon>
        <taxon>Magnoliopsida</taxon>
        <taxon>eudicotyledons</taxon>
        <taxon>Gunneridae</taxon>
        <taxon>Pentapetalae</taxon>
        <taxon>rosids</taxon>
        <taxon>fabids</taxon>
        <taxon>Rosales</taxon>
        <taxon>Moraceae</taxon>
        <taxon>Moreae</taxon>
        <taxon>Morus</taxon>
    </lineage>
</organism>
<accession>W9QEN3</accession>
<dbReference type="Proteomes" id="UP000030645">
    <property type="component" value="Unassembled WGS sequence"/>
</dbReference>
<protein>
    <submittedName>
        <fullName evidence="1">Uncharacterized protein</fullName>
    </submittedName>
</protein>
<keyword evidence="2" id="KW-1185">Reference proteome</keyword>
<proteinExistence type="predicted"/>
<dbReference type="AlphaFoldDB" id="W9QEN3"/>
<gene>
    <name evidence="1" type="ORF">L484_012412</name>
</gene>
<evidence type="ECO:0000313" key="2">
    <source>
        <dbReference type="Proteomes" id="UP000030645"/>
    </source>
</evidence>
<evidence type="ECO:0000313" key="1">
    <source>
        <dbReference type="EMBL" id="EXB30881.1"/>
    </source>
</evidence>
<dbReference type="EMBL" id="KE343499">
    <property type="protein sequence ID" value="EXB30881.1"/>
    <property type="molecule type" value="Genomic_DNA"/>
</dbReference>